<dbReference type="PANTHER" id="PTHR23026">
    <property type="entry name" value="NADPH NITROREDUCTASE"/>
    <property type="match status" value="1"/>
</dbReference>
<proteinExistence type="predicted"/>
<dbReference type="EMBL" id="LT629710">
    <property type="protein sequence ID" value="SDO71818.1"/>
    <property type="molecule type" value="Genomic_DNA"/>
</dbReference>
<name>A0A1H0LUE1_9ACTN</name>
<dbReference type="Gene3D" id="3.40.109.10">
    <property type="entry name" value="NADH Oxidase"/>
    <property type="match status" value="1"/>
</dbReference>
<dbReference type="SUPFAM" id="SSF55469">
    <property type="entry name" value="FMN-dependent nitroreductase-like"/>
    <property type="match status" value="2"/>
</dbReference>
<dbReference type="AlphaFoldDB" id="A0A1H0LUE1"/>
<dbReference type="Proteomes" id="UP000198741">
    <property type="component" value="Chromosome I"/>
</dbReference>
<dbReference type="PANTHER" id="PTHR23026:SF123">
    <property type="entry name" value="NAD(P)H NITROREDUCTASE RV3131-RELATED"/>
    <property type="match status" value="1"/>
</dbReference>
<dbReference type="RefSeq" id="WP_197676484.1">
    <property type="nucleotide sequence ID" value="NZ_LT629710.1"/>
</dbReference>
<evidence type="ECO:0000313" key="1">
    <source>
        <dbReference type="EMBL" id="SDO71818.1"/>
    </source>
</evidence>
<sequence>MFTPVFGLSAQQTVQVLSAAGRAPSLHNSQPWAFRLTSDRIELHLDPARRLPASDPDGREARLACGAALFNLRLALARHGVRATSDVVAEPGDGPLAVVELGGDFALSPERAELERAIVHRRTNRRPFFDEDVPPGHRLTLARAAEIEGATLWTVSEPLILDRLAGLAESADRAQHADPAWLREWAAWTGGSGGDDRDPVITAGPGPVPDDPWARRDFGRPAGRPAGPQPLVAVLATPDDQPRSQVLAGQAMERVLLTATGLGLAASFVSRLVEVPSVRAQVAALIGGALYPQTVLRIGFGGPVPGTTRRAVEECLWSQPCEHDREAAILRQVR</sequence>
<reference evidence="1 2" key="1">
    <citation type="submission" date="2016-10" db="EMBL/GenBank/DDBJ databases">
        <authorList>
            <person name="de Groot N.N."/>
        </authorList>
    </citation>
    <scope>NUCLEOTIDE SEQUENCE [LARGE SCALE GENOMIC DNA]</scope>
    <source>
        <strain evidence="2">P4-7,KCTC 19426,CECT 7604</strain>
    </source>
</reference>
<dbReference type="GO" id="GO:0016491">
    <property type="term" value="F:oxidoreductase activity"/>
    <property type="evidence" value="ECO:0007669"/>
    <property type="project" value="InterPro"/>
</dbReference>
<gene>
    <name evidence="1" type="ORF">SAMN04515671_1809</name>
</gene>
<dbReference type="NCBIfam" id="NF047509">
    <property type="entry name" value="Rv3131_FMN_oxido"/>
    <property type="match status" value="1"/>
</dbReference>
<keyword evidence="2" id="KW-1185">Reference proteome</keyword>
<dbReference type="InterPro" id="IPR000415">
    <property type="entry name" value="Nitroreductase-like"/>
</dbReference>
<protein>
    <recommendedName>
        <fullName evidence="3">Nitroreductase family protein</fullName>
    </recommendedName>
</protein>
<evidence type="ECO:0008006" key="3">
    <source>
        <dbReference type="Google" id="ProtNLM"/>
    </source>
</evidence>
<evidence type="ECO:0000313" key="2">
    <source>
        <dbReference type="Proteomes" id="UP000198741"/>
    </source>
</evidence>
<accession>A0A1H0LUE1</accession>
<dbReference type="STRING" id="1090615.SAMN04515671_1809"/>
<dbReference type="InterPro" id="IPR050627">
    <property type="entry name" value="Nitroreductase/BluB"/>
</dbReference>
<organism evidence="1 2">
    <name type="scientific">Nakamurella panacisegetis</name>
    <dbReference type="NCBI Taxonomy" id="1090615"/>
    <lineage>
        <taxon>Bacteria</taxon>
        <taxon>Bacillati</taxon>
        <taxon>Actinomycetota</taxon>
        <taxon>Actinomycetes</taxon>
        <taxon>Nakamurellales</taxon>
        <taxon>Nakamurellaceae</taxon>
        <taxon>Nakamurella</taxon>
    </lineage>
</organism>